<dbReference type="InterPro" id="IPR058533">
    <property type="entry name" value="Cation_efflux_TM"/>
</dbReference>
<dbReference type="GO" id="GO:0016020">
    <property type="term" value="C:membrane"/>
    <property type="evidence" value="ECO:0007669"/>
    <property type="project" value="UniProtKB-SubCell"/>
</dbReference>
<sequence length="210" mass="21591">MGTHCCGHAPDSARDARWRRALWVALGLNGAMFGLEWAAGAAADSRALHADALDFFADAANYAISLGVAGLALGWRARAALLKGTTLVVLGLWVLGSCIHALLAGTQPEPFTMGAVGVLALLVNAAVALMLYRFRAGDANMRSVWICSRNDAIGNVAVVLAALGVFGTGRALPDILVAAVMAGLGLTGGWRVVQLARAELRTGRSASAAG</sequence>
<keyword evidence="4 5" id="KW-0472">Membrane</keyword>
<keyword evidence="2 5" id="KW-0812">Transmembrane</keyword>
<evidence type="ECO:0000313" key="7">
    <source>
        <dbReference type="EMBL" id="CAA9484999.1"/>
    </source>
</evidence>
<dbReference type="GO" id="GO:0008324">
    <property type="term" value="F:monoatomic cation transmembrane transporter activity"/>
    <property type="evidence" value="ECO:0007669"/>
    <property type="project" value="InterPro"/>
</dbReference>
<dbReference type="EMBL" id="CADCVW010000015">
    <property type="protein sequence ID" value="CAA9484999.1"/>
    <property type="molecule type" value="Genomic_DNA"/>
</dbReference>
<feature type="domain" description="Cation efflux protein transmembrane" evidence="6">
    <location>
        <begin position="22"/>
        <end position="193"/>
    </location>
</feature>
<organism evidence="7">
    <name type="scientific">uncultured Sphingomonadaceae bacterium</name>
    <dbReference type="NCBI Taxonomy" id="169976"/>
    <lineage>
        <taxon>Bacteria</taxon>
        <taxon>Pseudomonadati</taxon>
        <taxon>Pseudomonadota</taxon>
        <taxon>Alphaproteobacteria</taxon>
        <taxon>Sphingomonadales</taxon>
        <taxon>Sphingomonadaceae</taxon>
        <taxon>environmental samples</taxon>
    </lineage>
</organism>
<name>A0A6J4RY92_9SPHN</name>
<dbReference type="SUPFAM" id="SSF161111">
    <property type="entry name" value="Cation efflux protein transmembrane domain-like"/>
    <property type="match status" value="1"/>
</dbReference>
<gene>
    <name evidence="7" type="ORF">AVDCRST_MAG39-273</name>
</gene>
<proteinExistence type="predicted"/>
<evidence type="ECO:0000256" key="2">
    <source>
        <dbReference type="ARBA" id="ARBA00022692"/>
    </source>
</evidence>
<comment type="subcellular location">
    <subcellularLocation>
        <location evidence="1">Membrane</location>
        <topology evidence="1">Multi-pass membrane protein</topology>
    </subcellularLocation>
</comment>
<accession>A0A6J4RY92</accession>
<dbReference type="Pfam" id="PF01545">
    <property type="entry name" value="Cation_efflux"/>
    <property type="match status" value="1"/>
</dbReference>
<feature type="transmembrane region" description="Helical" evidence="5">
    <location>
        <begin position="111"/>
        <end position="132"/>
    </location>
</feature>
<keyword evidence="3 5" id="KW-1133">Transmembrane helix</keyword>
<feature type="transmembrane region" description="Helical" evidence="5">
    <location>
        <begin position="175"/>
        <end position="193"/>
    </location>
</feature>
<dbReference type="InterPro" id="IPR027469">
    <property type="entry name" value="Cation_efflux_TMD_sf"/>
</dbReference>
<evidence type="ECO:0000256" key="5">
    <source>
        <dbReference type="SAM" id="Phobius"/>
    </source>
</evidence>
<evidence type="ECO:0000256" key="4">
    <source>
        <dbReference type="ARBA" id="ARBA00023136"/>
    </source>
</evidence>
<feature type="transmembrane region" description="Helical" evidence="5">
    <location>
        <begin position="87"/>
        <end position="105"/>
    </location>
</feature>
<evidence type="ECO:0000256" key="3">
    <source>
        <dbReference type="ARBA" id="ARBA00022989"/>
    </source>
</evidence>
<evidence type="ECO:0000259" key="6">
    <source>
        <dbReference type="Pfam" id="PF01545"/>
    </source>
</evidence>
<protein>
    <submittedName>
        <fullName evidence="7">Cobalt-zinc-cadmium resistance protein CzcD</fullName>
    </submittedName>
</protein>
<reference evidence="7" key="1">
    <citation type="submission" date="2020-02" db="EMBL/GenBank/DDBJ databases">
        <authorList>
            <person name="Meier V. D."/>
        </authorList>
    </citation>
    <scope>NUCLEOTIDE SEQUENCE</scope>
    <source>
        <strain evidence="7">AVDCRST_MAG39</strain>
    </source>
</reference>
<dbReference type="AlphaFoldDB" id="A0A6J4RY92"/>
<feature type="transmembrane region" description="Helical" evidence="5">
    <location>
        <begin position="152"/>
        <end position="169"/>
    </location>
</feature>
<feature type="transmembrane region" description="Helical" evidence="5">
    <location>
        <begin position="55"/>
        <end position="75"/>
    </location>
</feature>
<evidence type="ECO:0000256" key="1">
    <source>
        <dbReference type="ARBA" id="ARBA00004141"/>
    </source>
</evidence>
<feature type="transmembrane region" description="Helical" evidence="5">
    <location>
        <begin position="21"/>
        <end position="43"/>
    </location>
</feature>
<dbReference type="Gene3D" id="1.20.1510.10">
    <property type="entry name" value="Cation efflux protein transmembrane domain"/>
    <property type="match status" value="1"/>
</dbReference>